<sequence>MSVQPLTTFNPEQLFNLGSRPKEGSHRLDTRISGLSIAQEFSGRLNVTTADGDRITLVADRDDRYDAGAVQSVVQTLQGNGTVSAGFAQSVRAHHVGIAVSGDLDEAEVTDLEKLFEKVSSIFRGFVQGRDDEAQAQTLQLAEGFHELEDLSSLDLSVEIVRSVTVVSASGETPGGAPGTAVAIPQPSNGTTAPTLSPNSSDSTRLAALVNSTQFASLIQQVLDALNELSVDLEKVRHHLPAFLDRVREEIARELRREPPLETEARGRSGKDVLPADEPSTDSRSLLVAYQSVKETSLSLSLQV</sequence>
<dbReference type="AlphaFoldDB" id="A0A0S4LH41"/>
<gene>
    <name evidence="2" type="ORF">COMA1_30317</name>
</gene>
<dbReference type="OrthoDB" id="9793970at2"/>
<dbReference type="EMBL" id="CZQA01000009">
    <property type="protein sequence ID" value="CUS36924.1"/>
    <property type="molecule type" value="Genomic_DNA"/>
</dbReference>
<protein>
    <submittedName>
        <fullName evidence="2">Uncharacterized protein</fullName>
    </submittedName>
</protein>
<evidence type="ECO:0000313" key="2">
    <source>
        <dbReference type="EMBL" id="CUS36924.1"/>
    </source>
</evidence>
<dbReference type="Proteomes" id="UP000199032">
    <property type="component" value="Unassembled WGS sequence"/>
</dbReference>
<organism evidence="2 3">
    <name type="scientific">Candidatus Nitrospira nitrosa</name>
    <dbReference type="NCBI Taxonomy" id="1742972"/>
    <lineage>
        <taxon>Bacteria</taxon>
        <taxon>Pseudomonadati</taxon>
        <taxon>Nitrospirota</taxon>
        <taxon>Nitrospiria</taxon>
        <taxon>Nitrospirales</taxon>
        <taxon>Nitrospiraceae</taxon>
        <taxon>Nitrospira</taxon>
    </lineage>
</organism>
<feature type="region of interest" description="Disordered" evidence="1">
    <location>
        <begin position="169"/>
        <end position="200"/>
    </location>
</feature>
<dbReference type="RefSeq" id="WP_090749444.1">
    <property type="nucleotide sequence ID" value="NZ_CZQA01000009.1"/>
</dbReference>
<feature type="region of interest" description="Disordered" evidence="1">
    <location>
        <begin position="258"/>
        <end position="282"/>
    </location>
</feature>
<evidence type="ECO:0000313" key="3">
    <source>
        <dbReference type="Proteomes" id="UP000199032"/>
    </source>
</evidence>
<feature type="compositionally biased region" description="Basic and acidic residues" evidence="1">
    <location>
        <begin position="258"/>
        <end position="271"/>
    </location>
</feature>
<evidence type="ECO:0000256" key="1">
    <source>
        <dbReference type="SAM" id="MobiDB-lite"/>
    </source>
</evidence>
<accession>A0A0S4LH41</accession>
<feature type="region of interest" description="Disordered" evidence="1">
    <location>
        <begin position="1"/>
        <end position="24"/>
    </location>
</feature>
<reference evidence="2 3" key="1">
    <citation type="submission" date="2015-10" db="EMBL/GenBank/DDBJ databases">
        <authorList>
            <person name="Gilbert D.G."/>
        </authorList>
    </citation>
    <scope>NUCLEOTIDE SEQUENCE [LARGE SCALE GENOMIC DNA]</scope>
    <source>
        <strain evidence="2">COMA1</strain>
    </source>
</reference>
<name>A0A0S4LH41_9BACT</name>
<feature type="compositionally biased region" description="Polar residues" evidence="1">
    <location>
        <begin position="186"/>
        <end position="200"/>
    </location>
</feature>
<proteinExistence type="predicted"/>
<feature type="compositionally biased region" description="Polar residues" evidence="1">
    <location>
        <begin position="1"/>
        <end position="13"/>
    </location>
</feature>
<keyword evidence="3" id="KW-1185">Reference proteome</keyword>